<evidence type="ECO:0000256" key="1">
    <source>
        <dbReference type="SAM" id="MobiDB-lite"/>
    </source>
</evidence>
<sequence length="174" mass="19226">MSSTLENLFVQIFDRKNWIVDQLKQQKELYDQYLASTLLIKGIRPPSWLLGSGFEGEGSAELKGAGTRTAGESEEDERGGGGWTRAERRRSDTGVRATGRRSAARGEARRAGRSAEHRQGSVGSEERRRRCTSRVIGGEGGDRSTRQQQPATRTERLRMSRSSGRGGQIGESGW</sequence>
<feature type="compositionally biased region" description="Gly residues" evidence="1">
    <location>
        <begin position="164"/>
        <end position="174"/>
    </location>
</feature>
<keyword evidence="3" id="KW-1185">Reference proteome</keyword>
<evidence type="ECO:0000313" key="2">
    <source>
        <dbReference type="EMBL" id="KAK9152387.1"/>
    </source>
</evidence>
<evidence type="ECO:0000313" key="3">
    <source>
        <dbReference type="Proteomes" id="UP001420932"/>
    </source>
</evidence>
<dbReference type="Proteomes" id="UP001420932">
    <property type="component" value="Unassembled WGS sequence"/>
</dbReference>
<feature type="compositionally biased region" description="Basic and acidic residues" evidence="1">
    <location>
        <begin position="104"/>
        <end position="128"/>
    </location>
</feature>
<dbReference type="EMBL" id="JBBNAF010000004">
    <property type="protein sequence ID" value="KAK9152387.1"/>
    <property type="molecule type" value="Genomic_DNA"/>
</dbReference>
<dbReference type="AlphaFoldDB" id="A0AAP0KJA7"/>
<organism evidence="2 3">
    <name type="scientific">Stephania yunnanensis</name>
    <dbReference type="NCBI Taxonomy" id="152371"/>
    <lineage>
        <taxon>Eukaryota</taxon>
        <taxon>Viridiplantae</taxon>
        <taxon>Streptophyta</taxon>
        <taxon>Embryophyta</taxon>
        <taxon>Tracheophyta</taxon>
        <taxon>Spermatophyta</taxon>
        <taxon>Magnoliopsida</taxon>
        <taxon>Ranunculales</taxon>
        <taxon>Menispermaceae</taxon>
        <taxon>Menispermoideae</taxon>
        <taxon>Cissampelideae</taxon>
        <taxon>Stephania</taxon>
    </lineage>
</organism>
<name>A0AAP0KJA7_9MAGN</name>
<accession>A0AAP0KJA7</accession>
<feature type="region of interest" description="Disordered" evidence="1">
    <location>
        <begin position="60"/>
        <end position="174"/>
    </location>
</feature>
<reference evidence="2 3" key="1">
    <citation type="submission" date="2024-01" db="EMBL/GenBank/DDBJ databases">
        <title>Genome assemblies of Stephania.</title>
        <authorList>
            <person name="Yang L."/>
        </authorList>
    </citation>
    <scope>NUCLEOTIDE SEQUENCE [LARGE SCALE GENOMIC DNA]</scope>
    <source>
        <strain evidence="2">YNDBR</strain>
        <tissue evidence="2">Leaf</tissue>
    </source>
</reference>
<proteinExistence type="predicted"/>
<gene>
    <name evidence="2" type="ORF">Syun_010696</name>
</gene>
<protein>
    <submittedName>
        <fullName evidence="2">Uncharacterized protein</fullName>
    </submittedName>
</protein>
<comment type="caution">
    <text evidence="2">The sequence shown here is derived from an EMBL/GenBank/DDBJ whole genome shotgun (WGS) entry which is preliminary data.</text>
</comment>